<dbReference type="EMBL" id="JANBPW010005578">
    <property type="protein sequence ID" value="KAJ1932326.1"/>
    <property type="molecule type" value="Genomic_DNA"/>
</dbReference>
<sequence length="375" mass="41407">MQRLETATSKSADVSPALSWWDKLRSRMHVKCRMAVVNAPRMPESPKTAPVTRTAVPNPISTAMSDNFSESSVKLQPPPLGARLVAQQSDEGQMFFLALDGRDPYQVTQKTGGYLVTMRGGVRICLNEGFPGKELWDEHSGSGIFSVPTEDGVPPPATQGEFMRIRCKEFLMGVPVIIDRKSTILKAMNQLSSMKDSALRNSGQSLDDMEIDDIIPHLSKSHQPTSTQPAHHGVDNGDAQAWRKAHVNLLNSIARDNSARYTFVTDRTSRLYHKVMLHLQGGVRVGIGLSAYIAPDQSGLRRNHWEVQPIAPEHAASMALRGVTDAYYGFRSTKLHAEVSLRCPFIDADSPSQEDFSELYLSTAQQTPAVKRHSS</sequence>
<organism evidence="1 2">
    <name type="scientific">Linderina macrospora</name>
    <dbReference type="NCBI Taxonomy" id="4868"/>
    <lineage>
        <taxon>Eukaryota</taxon>
        <taxon>Fungi</taxon>
        <taxon>Fungi incertae sedis</taxon>
        <taxon>Zoopagomycota</taxon>
        <taxon>Kickxellomycotina</taxon>
        <taxon>Kickxellomycetes</taxon>
        <taxon>Kickxellales</taxon>
        <taxon>Kickxellaceae</taxon>
        <taxon>Linderina</taxon>
    </lineage>
</organism>
<accession>A0ACC1IZV1</accession>
<proteinExistence type="predicted"/>
<comment type="caution">
    <text evidence="1">The sequence shown here is derived from an EMBL/GenBank/DDBJ whole genome shotgun (WGS) entry which is preliminary data.</text>
</comment>
<dbReference type="Proteomes" id="UP001150603">
    <property type="component" value="Unassembled WGS sequence"/>
</dbReference>
<feature type="non-terminal residue" evidence="1">
    <location>
        <position position="375"/>
    </location>
</feature>
<name>A0ACC1IZV1_9FUNG</name>
<protein>
    <submittedName>
        <fullName evidence="1">Uncharacterized protein</fullName>
    </submittedName>
</protein>
<evidence type="ECO:0000313" key="1">
    <source>
        <dbReference type="EMBL" id="KAJ1932326.1"/>
    </source>
</evidence>
<evidence type="ECO:0000313" key="2">
    <source>
        <dbReference type="Proteomes" id="UP001150603"/>
    </source>
</evidence>
<keyword evidence="2" id="KW-1185">Reference proteome</keyword>
<gene>
    <name evidence="1" type="ORF">FBU59_006408</name>
</gene>
<reference evidence="1" key="1">
    <citation type="submission" date="2022-07" db="EMBL/GenBank/DDBJ databases">
        <title>Phylogenomic reconstructions and comparative analyses of Kickxellomycotina fungi.</title>
        <authorList>
            <person name="Reynolds N.K."/>
            <person name="Stajich J.E."/>
            <person name="Barry K."/>
            <person name="Grigoriev I.V."/>
            <person name="Crous P."/>
            <person name="Smith M.E."/>
        </authorList>
    </citation>
    <scope>NUCLEOTIDE SEQUENCE</scope>
    <source>
        <strain evidence="1">NRRL 5244</strain>
    </source>
</reference>